<protein>
    <submittedName>
        <fullName evidence="1">Uncharacterized protein</fullName>
    </submittedName>
</protein>
<evidence type="ECO:0000313" key="2">
    <source>
        <dbReference type="Proteomes" id="UP000516165"/>
    </source>
</evidence>
<proteinExistence type="predicted"/>
<accession>A0A7G8ZYP0</accession>
<evidence type="ECO:0000313" key="1">
    <source>
        <dbReference type="EMBL" id="QNL29321.1"/>
    </source>
</evidence>
<reference evidence="1 2" key="1">
    <citation type="submission" date="2020-08" db="EMBL/GenBank/DDBJ databases">
        <authorList>
            <person name="Zhao J."/>
            <person name="Wei X."/>
            <person name="Pan Q."/>
            <person name="Ren H."/>
            <person name="Sun H."/>
            <person name="Yan Y."/>
            <person name="Cui T."/>
        </authorList>
    </citation>
    <scope>NUCLEOTIDE SEQUENCE [LARGE SCALE GENOMIC DNA]</scope>
</reference>
<sequence>MNKNNTIKLVTKMNTIRQLLEVGGKIEAKLSPLKGRTIVKLAGQKSIDEAIFVMSTYKGDYRIFNKKGELLTVHTL</sequence>
<dbReference type="EMBL" id="MT902335">
    <property type="protein sequence ID" value="QNL29321.1"/>
    <property type="molecule type" value="Genomic_DNA"/>
</dbReference>
<organism evidence="1 2">
    <name type="scientific">Pasteurella phage vB_PmuP_Pa7</name>
    <dbReference type="NCBI Taxonomy" id="2767198"/>
    <lineage>
        <taxon>Viruses</taxon>
        <taxon>Duplodnaviria</taxon>
        <taxon>Heunggongvirae</taxon>
        <taxon>Uroviricota</taxon>
        <taxon>Caudoviricetes</taxon>
        <taxon>Autographivirales</taxon>
        <taxon>Autotranscriptaviridae</taxon>
        <taxon>Studiervirinae</taxon>
        <taxon>Wuhanvirus</taxon>
        <taxon>Wuhanvirus PHB02</taxon>
    </lineage>
</organism>
<name>A0A7G8ZYP0_9CAUD</name>
<dbReference type="Proteomes" id="UP000516165">
    <property type="component" value="Segment"/>
</dbReference>